<reference evidence="2" key="1">
    <citation type="submission" date="2022-10" db="EMBL/GenBank/DDBJ databases">
        <title>Chryseobacterium babae sp. nov. isolated from the gut of the beetle Oryctes rhinoceros, and Chryseobacterium kimseyorum sp. nov., isolated from a stick insect rearing cage.</title>
        <authorList>
            <person name="Shelomi M."/>
            <person name="Han C.-J."/>
            <person name="Chen W.-M."/>
            <person name="Chen H.-K."/>
            <person name="Liaw S.-J."/>
            <person name="Muhle E."/>
            <person name="Clermont D."/>
        </authorList>
    </citation>
    <scope>NUCLEOTIDE SEQUENCE</scope>
    <source>
        <strain evidence="2">WLa1L2M3</strain>
    </source>
</reference>
<evidence type="ECO:0000313" key="3">
    <source>
        <dbReference type="Proteomes" id="UP001163719"/>
    </source>
</evidence>
<dbReference type="Proteomes" id="UP001163719">
    <property type="component" value="Unassembled WGS sequence"/>
</dbReference>
<accession>A0ABT3HQW0</accession>
<feature type="transmembrane region" description="Helical" evidence="1">
    <location>
        <begin position="20"/>
        <end position="40"/>
    </location>
</feature>
<gene>
    <name evidence="2" type="ORF">OH806_12945</name>
</gene>
<dbReference type="EMBL" id="JAPDHV010000006">
    <property type="protein sequence ID" value="MCW3162172.1"/>
    <property type="molecule type" value="Genomic_DNA"/>
</dbReference>
<organism evidence="2 3">
    <name type="scientific">Chryseobacterium oryctis</name>
    <dbReference type="NCBI Taxonomy" id="2952618"/>
    <lineage>
        <taxon>Bacteria</taxon>
        <taxon>Pseudomonadati</taxon>
        <taxon>Bacteroidota</taxon>
        <taxon>Flavobacteriia</taxon>
        <taxon>Flavobacteriales</taxon>
        <taxon>Weeksellaceae</taxon>
        <taxon>Chryseobacterium group</taxon>
        <taxon>Chryseobacterium</taxon>
    </lineage>
</organism>
<name>A0ABT3HQW0_9FLAO</name>
<feature type="transmembrane region" description="Helical" evidence="1">
    <location>
        <begin position="46"/>
        <end position="67"/>
    </location>
</feature>
<evidence type="ECO:0000256" key="1">
    <source>
        <dbReference type="SAM" id="Phobius"/>
    </source>
</evidence>
<sequence>MKKYLVERTRTQEVSVKMRIWSVVLLIGFAIFSVLVYLSKITFNNIMIYLIAIGAYIGFSILFMISLKQSNNPMQIKKRLR</sequence>
<keyword evidence="1" id="KW-1133">Transmembrane helix</keyword>
<keyword evidence="1" id="KW-0812">Transmembrane</keyword>
<comment type="caution">
    <text evidence="2">The sequence shown here is derived from an EMBL/GenBank/DDBJ whole genome shotgun (WGS) entry which is preliminary data.</text>
</comment>
<evidence type="ECO:0000313" key="2">
    <source>
        <dbReference type="EMBL" id="MCW3162172.1"/>
    </source>
</evidence>
<protein>
    <submittedName>
        <fullName evidence="2">Uncharacterized protein</fullName>
    </submittedName>
</protein>
<proteinExistence type="predicted"/>
<keyword evidence="1" id="KW-0472">Membrane</keyword>
<dbReference type="RefSeq" id="WP_264744094.1">
    <property type="nucleotide sequence ID" value="NZ_JAPDHV010000006.1"/>
</dbReference>
<keyword evidence="3" id="KW-1185">Reference proteome</keyword>